<dbReference type="EMBL" id="JBEOKT010000001">
    <property type="protein sequence ID" value="MER2996124.1"/>
    <property type="molecule type" value="Genomic_DNA"/>
</dbReference>
<dbReference type="PANTHER" id="PTHR30160:SF1">
    <property type="entry name" value="LIPOPOLYSACCHARIDE 1,2-N-ACETYLGLUCOSAMINETRANSFERASE-RELATED"/>
    <property type="match status" value="1"/>
</dbReference>
<sequence>MQQPDIKKILIIQTAFLGDVVLATALIEKLHATYPAAQLDFLLRKGNEGLFKGNPLLRQVLIWNKLKGKYKSLWKLLRQIRSEKYDVVVNVQRYGATGMLTAFSGAKQMFGFDKNPFSRFFTRRYTHNMENGSHEVERNQLLISSITQGPAAKPKLYPSIQDYEKVQPLKAIPYITIAPTSVWFTKQYPAKKWVELLNSLPTNYKIYLLGSPADKVHAEEIMVKAQHPNMENLCGQLNLLQSAALMRDAVLNYVNDSGPMHLASSVNAPTCAIYCSTVPRFGYGPLADFATIVEKEEPLYCRPCGLHGHKACPEGHFKCAHDIRNEQLLHVLELAEVRQNL</sequence>
<dbReference type="GO" id="GO:0016757">
    <property type="term" value="F:glycosyltransferase activity"/>
    <property type="evidence" value="ECO:0007669"/>
    <property type="project" value="UniProtKB-KW"/>
</dbReference>
<dbReference type="RefSeq" id="WP_350410245.1">
    <property type="nucleotide sequence ID" value="NZ_JBEOKT010000001.1"/>
</dbReference>
<evidence type="ECO:0000313" key="4">
    <source>
        <dbReference type="Proteomes" id="UP001476807"/>
    </source>
</evidence>
<dbReference type="PANTHER" id="PTHR30160">
    <property type="entry name" value="TETRAACYLDISACCHARIDE 4'-KINASE-RELATED"/>
    <property type="match status" value="1"/>
</dbReference>
<dbReference type="InterPro" id="IPR002201">
    <property type="entry name" value="Glyco_trans_9"/>
</dbReference>
<dbReference type="InterPro" id="IPR051199">
    <property type="entry name" value="LPS_LOS_Heptosyltrfase"/>
</dbReference>
<dbReference type="Pfam" id="PF01075">
    <property type="entry name" value="Glyco_transf_9"/>
    <property type="match status" value="1"/>
</dbReference>
<gene>
    <name evidence="3" type="ORF">ABS362_01120</name>
</gene>
<evidence type="ECO:0000256" key="1">
    <source>
        <dbReference type="ARBA" id="ARBA00022676"/>
    </source>
</evidence>
<keyword evidence="1 3" id="KW-0328">Glycosyltransferase</keyword>
<dbReference type="CDD" id="cd03789">
    <property type="entry name" value="GT9_LPS_heptosyltransferase"/>
    <property type="match status" value="1"/>
</dbReference>
<accession>A0ABV1RP23</accession>
<dbReference type="Proteomes" id="UP001476807">
    <property type="component" value="Unassembled WGS sequence"/>
</dbReference>
<name>A0ABV1RP23_9BACT</name>
<evidence type="ECO:0000256" key="2">
    <source>
        <dbReference type="ARBA" id="ARBA00022679"/>
    </source>
</evidence>
<comment type="caution">
    <text evidence="3">The sequence shown here is derived from an EMBL/GenBank/DDBJ whole genome shotgun (WGS) entry which is preliminary data.</text>
</comment>
<keyword evidence="4" id="KW-1185">Reference proteome</keyword>
<dbReference type="Gene3D" id="3.40.50.2000">
    <property type="entry name" value="Glycogen Phosphorylase B"/>
    <property type="match status" value="2"/>
</dbReference>
<proteinExistence type="predicted"/>
<keyword evidence="2 3" id="KW-0808">Transferase</keyword>
<organism evidence="3 4">
    <name type="scientific">Pontibacter populi</name>
    <dbReference type="NCBI Taxonomy" id="890055"/>
    <lineage>
        <taxon>Bacteria</taxon>
        <taxon>Pseudomonadati</taxon>
        <taxon>Bacteroidota</taxon>
        <taxon>Cytophagia</taxon>
        <taxon>Cytophagales</taxon>
        <taxon>Hymenobacteraceae</taxon>
        <taxon>Pontibacter</taxon>
    </lineage>
</organism>
<reference evidence="3 4" key="1">
    <citation type="submission" date="2024-06" db="EMBL/GenBank/DDBJ databases">
        <title>Pontibacter populi HYL7-15.</title>
        <authorList>
            <person name="Kim M.K."/>
        </authorList>
    </citation>
    <scope>NUCLEOTIDE SEQUENCE [LARGE SCALE GENOMIC DNA]</scope>
    <source>
        <strain evidence="3 4">HYL7-15</strain>
    </source>
</reference>
<evidence type="ECO:0000313" key="3">
    <source>
        <dbReference type="EMBL" id="MER2996124.1"/>
    </source>
</evidence>
<protein>
    <submittedName>
        <fullName evidence="3">Glycosyltransferase family 9 protein</fullName>
        <ecNumber evidence="3">2.4.-.-</ecNumber>
    </submittedName>
</protein>
<dbReference type="EC" id="2.4.-.-" evidence="3"/>
<dbReference type="SUPFAM" id="SSF53756">
    <property type="entry name" value="UDP-Glycosyltransferase/glycogen phosphorylase"/>
    <property type="match status" value="1"/>
</dbReference>